<dbReference type="OrthoDB" id="9804139at2"/>
<proteinExistence type="predicted"/>
<evidence type="ECO:0000313" key="3">
    <source>
        <dbReference type="Proteomes" id="UP000190135"/>
    </source>
</evidence>
<reference evidence="2 3" key="1">
    <citation type="submission" date="2017-02" db="EMBL/GenBank/DDBJ databases">
        <authorList>
            <person name="Peterson S.W."/>
        </authorList>
    </citation>
    <scope>NUCLEOTIDE SEQUENCE [LARGE SCALE GENOMIC DNA]</scope>
    <source>
        <strain evidence="2 3">USBA 369</strain>
    </source>
</reference>
<dbReference type="Proteomes" id="UP000190135">
    <property type="component" value="Unassembled WGS sequence"/>
</dbReference>
<evidence type="ECO:0000313" key="2">
    <source>
        <dbReference type="EMBL" id="SJZ72539.1"/>
    </source>
</evidence>
<dbReference type="RefSeq" id="WP_078707020.1">
    <property type="nucleotide sequence ID" value="NZ_FUXL01000002.1"/>
</dbReference>
<gene>
    <name evidence="2" type="ORF">SAMN05428963_102362</name>
</gene>
<feature type="compositionally biased region" description="Basic and acidic residues" evidence="1">
    <location>
        <begin position="27"/>
        <end position="37"/>
    </location>
</feature>
<evidence type="ECO:0000256" key="1">
    <source>
        <dbReference type="SAM" id="MobiDB-lite"/>
    </source>
</evidence>
<dbReference type="STRING" id="1365950.SAMN05428963_102362"/>
<dbReference type="EMBL" id="FUXL01000002">
    <property type="protein sequence ID" value="SJZ72539.1"/>
    <property type="molecule type" value="Genomic_DNA"/>
</dbReference>
<keyword evidence="3" id="KW-1185">Reference proteome</keyword>
<accession>A0A1T4MZQ4</accession>
<organism evidence="2 3">
    <name type="scientific">Consotaella salsifontis</name>
    <dbReference type="NCBI Taxonomy" id="1365950"/>
    <lineage>
        <taxon>Bacteria</taxon>
        <taxon>Pseudomonadati</taxon>
        <taxon>Pseudomonadota</taxon>
        <taxon>Alphaproteobacteria</taxon>
        <taxon>Hyphomicrobiales</taxon>
        <taxon>Aurantimonadaceae</taxon>
        <taxon>Consotaella</taxon>
    </lineage>
</organism>
<feature type="region of interest" description="Disordered" evidence="1">
    <location>
        <begin position="27"/>
        <end position="60"/>
    </location>
</feature>
<dbReference type="AlphaFoldDB" id="A0A1T4MZQ4"/>
<name>A0A1T4MZQ4_9HYPH</name>
<protein>
    <submittedName>
        <fullName evidence="2">Uncharacterized protein</fullName>
    </submittedName>
</protein>
<sequence length="60" mass="6698">MPQFIFLGLLGAAAYYGYKRMQKEAVKTSERSKRAAAEQRTGAQGTLVRGDDGVYRLKQD</sequence>
<feature type="compositionally biased region" description="Basic and acidic residues" evidence="1">
    <location>
        <begin position="49"/>
        <end position="60"/>
    </location>
</feature>